<dbReference type="InterPro" id="IPR052953">
    <property type="entry name" value="Ser-rich/MCO-related"/>
</dbReference>
<organism evidence="3 4">
    <name type="scientific">Lachnellula subtilissima</name>
    <dbReference type="NCBI Taxonomy" id="602034"/>
    <lineage>
        <taxon>Eukaryota</taxon>
        <taxon>Fungi</taxon>
        <taxon>Dikarya</taxon>
        <taxon>Ascomycota</taxon>
        <taxon>Pezizomycotina</taxon>
        <taxon>Leotiomycetes</taxon>
        <taxon>Helotiales</taxon>
        <taxon>Lachnaceae</taxon>
        <taxon>Lachnellula</taxon>
    </lineage>
</organism>
<keyword evidence="4" id="KW-1185">Reference proteome</keyword>
<dbReference type="PANTHER" id="PTHR34883:SF4">
    <property type="entry name" value="CUPREDOXIN"/>
    <property type="match status" value="1"/>
</dbReference>
<dbReference type="SUPFAM" id="SSF49503">
    <property type="entry name" value="Cupredoxins"/>
    <property type="match status" value="1"/>
</dbReference>
<dbReference type="EMBL" id="QGMJ01000691">
    <property type="protein sequence ID" value="TVY34125.1"/>
    <property type="molecule type" value="Genomic_DNA"/>
</dbReference>
<feature type="non-terminal residue" evidence="3">
    <location>
        <position position="295"/>
    </location>
</feature>
<dbReference type="Gene3D" id="2.60.40.420">
    <property type="entry name" value="Cupredoxins - blue copper proteins"/>
    <property type="match status" value="1"/>
</dbReference>
<evidence type="ECO:0008006" key="5">
    <source>
        <dbReference type="Google" id="ProtNLM"/>
    </source>
</evidence>
<evidence type="ECO:0000256" key="2">
    <source>
        <dbReference type="SAM" id="SignalP"/>
    </source>
</evidence>
<proteinExistence type="predicted"/>
<evidence type="ECO:0000313" key="3">
    <source>
        <dbReference type="EMBL" id="TVY34125.1"/>
    </source>
</evidence>
<name>A0A8H8RFW7_9HELO</name>
<dbReference type="PANTHER" id="PTHR34883">
    <property type="entry name" value="SERINE-RICH PROTEIN, PUTATIVE-RELATED-RELATED"/>
    <property type="match status" value="1"/>
</dbReference>
<sequence length="295" mass="28824">MKFSAALALCAAPLALASSLQVDLMKRGAVGVEVSQQSSSSGSQKSSSDSKNSNNNNAAKGQQSSTSITEVIILWVNNGGSATTSSVNSAQAVGTAAAATHTVTVGGAAGLVYSPDSVAAAVGDTVLFTFMSANHTATQSAFTTPCEALTGGIDSGFIPNTNNSVVPAPQMAMQVTVATPICKVLLQAKGSLRKRHGFLRQPTANKTQAMFQQMAIAQNGTGTATAITGGSSAAAAAPAASSASSSSSSSSGSSGSMVSSQGTTNSAGVCTCACLCGVASFPSAAQGVGAFGGMS</sequence>
<dbReference type="AlphaFoldDB" id="A0A8H8RFW7"/>
<feature type="chain" id="PRO_5034818194" description="GPI-anchored cupredoxin" evidence="2">
    <location>
        <begin position="18"/>
        <end position="295"/>
    </location>
</feature>
<dbReference type="OrthoDB" id="1921208at2759"/>
<feature type="region of interest" description="Disordered" evidence="1">
    <location>
        <begin position="35"/>
        <end position="63"/>
    </location>
</feature>
<protein>
    <recommendedName>
        <fullName evidence="5">GPI-anchored cupredoxin</fullName>
    </recommendedName>
</protein>
<evidence type="ECO:0000256" key="1">
    <source>
        <dbReference type="SAM" id="MobiDB-lite"/>
    </source>
</evidence>
<dbReference type="InterPro" id="IPR008972">
    <property type="entry name" value="Cupredoxin"/>
</dbReference>
<accession>A0A8H8RFW7</accession>
<comment type="caution">
    <text evidence="3">The sequence shown here is derived from an EMBL/GenBank/DDBJ whole genome shotgun (WGS) entry which is preliminary data.</text>
</comment>
<dbReference type="Proteomes" id="UP000462212">
    <property type="component" value="Unassembled WGS sequence"/>
</dbReference>
<keyword evidence="2" id="KW-0732">Signal</keyword>
<evidence type="ECO:0000313" key="4">
    <source>
        <dbReference type="Proteomes" id="UP000462212"/>
    </source>
</evidence>
<reference evidence="3 4" key="1">
    <citation type="submission" date="2018-05" db="EMBL/GenBank/DDBJ databases">
        <title>Genome sequencing and assembly of the regulated plant pathogen Lachnellula willkommii and related sister species for the development of diagnostic species identification markers.</title>
        <authorList>
            <person name="Giroux E."/>
            <person name="Bilodeau G."/>
        </authorList>
    </citation>
    <scope>NUCLEOTIDE SEQUENCE [LARGE SCALE GENOMIC DNA]</scope>
    <source>
        <strain evidence="3 4">CBS 197.66</strain>
    </source>
</reference>
<gene>
    <name evidence="3" type="ORF">LSUB1_G006211</name>
</gene>
<feature type="signal peptide" evidence="2">
    <location>
        <begin position="1"/>
        <end position="17"/>
    </location>
</feature>